<dbReference type="Gene3D" id="1.20.1530.20">
    <property type="match status" value="1"/>
</dbReference>
<feature type="transmembrane region" description="Helical" evidence="8">
    <location>
        <begin position="261"/>
        <end position="281"/>
    </location>
</feature>
<dbReference type="EMBL" id="FMAC01000017">
    <property type="protein sequence ID" value="SCB38693.1"/>
    <property type="molecule type" value="Genomic_DNA"/>
</dbReference>
<keyword evidence="5 8" id="KW-0812">Transmembrane</keyword>
<dbReference type="AlphaFoldDB" id="A0A1C3WFB2"/>
<comment type="subcellular location">
    <subcellularLocation>
        <location evidence="1">Cell membrane</location>
        <topology evidence="1">Multi-pass membrane protein</topology>
    </subcellularLocation>
</comment>
<keyword evidence="10" id="KW-1185">Reference proteome</keyword>
<feature type="transmembrane region" description="Helical" evidence="8">
    <location>
        <begin position="177"/>
        <end position="198"/>
    </location>
</feature>
<sequence length="314" mass="32857">MSEILTDVLPVFLLILVGWVIVRTGLLKAEVGEAMSEFVFKIAVPLLLFQTIAEANFRGASPFRLWIAYFSGVAITWTAGHIVATRMFGRDARIGVLAGVSSAFANTIFIGLPLVGRTVGPDGVMAMSILIAVHLPTMMIAGTLLMEQAERKENPGAGRSIGELLQQVGKNLVRNPLVIGLFCGLIVHLTSLPIPATLGTAIDSIANIAGPAALISLGMALRQYGMSGNLGITSVIAAFKLFLLPACVLAAGLLLGLSPEWRAALVLTAAVPTGVNAWLIANRFGVGHSLAASTITLTTALGAFSVSLWAYLLG</sequence>
<feature type="transmembrane region" description="Helical" evidence="8">
    <location>
        <begin position="124"/>
        <end position="145"/>
    </location>
</feature>
<feature type="transmembrane region" description="Helical" evidence="8">
    <location>
        <begin position="63"/>
        <end position="82"/>
    </location>
</feature>
<evidence type="ECO:0000313" key="9">
    <source>
        <dbReference type="EMBL" id="SCB38693.1"/>
    </source>
</evidence>
<reference evidence="10" key="1">
    <citation type="submission" date="2016-08" db="EMBL/GenBank/DDBJ databases">
        <authorList>
            <person name="Varghese N."/>
            <person name="Submissions Spin"/>
        </authorList>
    </citation>
    <scope>NUCLEOTIDE SEQUENCE [LARGE SCALE GENOMIC DNA]</scope>
    <source>
        <strain evidence="10">CCBAU 57015</strain>
    </source>
</reference>
<dbReference type="PANTHER" id="PTHR36838:SF3">
    <property type="entry name" value="TRANSPORTER AUXIN EFFLUX CARRIER EC FAMILY"/>
    <property type="match status" value="1"/>
</dbReference>
<dbReference type="Proteomes" id="UP000186228">
    <property type="component" value="Unassembled WGS sequence"/>
</dbReference>
<dbReference type="STRING" id="52131.GA0061100_11779"/>
<organism evidence="9 10">
    <name type="scientific">Rhizobium hainanense</name>
    <dbReference type="NCBI Taxonomy" id="52131"/>
    <lineage>
        <taxon>Bacteria</taxon>
        <taxon>Pseudomonadati</taxon>
        <taxon>Pseudomonadota</taxon>
        <taxon>Alphaproteobacteria</taxon>
        <taxon>Hyphomicrobiales</taxon>
        <taxon>Rhizobiaceae</taxon>
        <taxon>Rhizobium/Agrobacterium group</taxon>
        <taxon>Rhizobium</taxon>
    </lineage>
</organism>
<keyword evidence="6 8" id="KW-1133">Transmembrane helix</keyword>
<evidence type="ECO:0000256" key="3">
    <source>
        <dbReference type="ARBA" id="ARBA00022448"/>
    </source>
</evidence>
<feature type="transmembrane region" description="Helical" evidence="8">
    <location>
        <begin position="6"/>
        <end position="26"/>
    </location>
</feature>
<comment type="similarity">
    <text evidence="2">Belongs to the auxin efflux carrier (TC 2.A.69) family.</text>
</comment>
<proteinExistence type="inferred from homology"/>
<dbReference type="InterPro" id="IPR038770">
    <property type="entry name" value="Na+/solute_symporter_sf"/>
</dbReference>
<gene>
    <name evidence="9" type="ORF">GA0061100_11779</name>
</gene>
<dbReference type="InterPro" id="IPR004776">
    <property type="entry name" value="Mem_transp_PIN-like"/>
</dbReference>
<evidence type="ECO:0000256" key="6">
    <source>
        <dbReference type="ARBA" id="ARBA00022989"/>
    </source>
</evidence>
<dbReference type="PANTHER" id="PTHR36838">
    <property type="entry name" value="AUXIN EFFLUX CARRIER FAMILY PROTEIN"/>
    <property type="match status" value="1"/>
</dbReference>
<evidence type="ECO:0000256" key="5">
    <source>
        <dbReference type="ARBA" id="ARBA00022692"/>
    </source>
</evidence>
<keyword evidence="3" id="KW-0813">Transport</keyword>
<keyword evidence="4" id="KW-1003">Cell membrane</keyword>
<dbReference type="OrthoDB" id="9810457at2"/>
<feature type="transmembrane region" description="Helical" evidence="8">
    <location>
        <begin position="290"/>
        <end position="312"/>
    </location>
</feature>
<evidence type="ECO:0008006" key="11">
    <source>
        <dbReference type="Google" id="ProtNLM"/>
    </source>
</evidence>
<dbReference type="RefSeq" id="WP_075856783.1">
    <property type="nucleotide sequence ID" value="NZ_FMAC01000017.1"/>
</dbReference>
<evidence type="ECO:0000256" key="2">
    <source>
        <dbReference type="ARBA" id="ARBA00010145"/>
    </source>
</evidence>
<feature type="transmembrane region" description="Helical" evidence="8">
    <location>
        <begin position="233"/>
        <end position="255"/>
    </location>
</feature>
<protein>
    <recommendedName>
        <fullName evidence="11">Permease</fullName>
    </recommendedName>
</protein>
<evidence type="ECO:0000256" key="7">
    <source>
        <dbReference type="ARBA" id="ARBA00023136"/>
    </source>
</evidence>
<evidence type="ECO:0000256" key="4">
    <source>
        <dbReference type="ARBA" id="ARBA00022475"/>
    </source>
</evidence>
<dbReference type="GO" id="GO:0055085">
    <property type="term" value="P:transmembrane transport"/>
    <property type="evidence" value="ECO:0007669"/>
    <property type="project" value="InterPro"/>
</dbReference>
<name>A0A1C3WFB2_9HYPH</name>
<feature type="transmembrane region" description="Helical" evidence="8">
    <location>
        <begin position="38"/>
        <end position="57"/>
    </location>
</feature>
<evidence type="ECO:0000256" key="8">
    <source>
        <dbReference type="SAM" id="Phobius"/>
    </source>
</evidence>
<keyword evidence="7 8" id="KW-0472">Membrane</keyword>
<evidence type="ECO:0000256" key="1">
    <source>
        <dbReference type="ARBA" id="ARBA00004651"/>
    </source>
</evidence>
<evidence type="ECO:0000313" key="10">
    <source>
        <dbReference type="Proteomes" id="UP000186228"/>
    </source>
</evidence>
<dbReference type="GO" id="GO:0005886">
    <property type="term" value="C:plasma membrane"/>
    <property type="evidence" value="ECO:0007669"/>
    <property type="project" value="UniProtKB-SubCell"/>
</dbReference>
<dbReference type="Pfam" id="PF03547">
    <property type="entry name" value="Mem_trans"/>
    <property type="match status" value="1"/>
</dbReference>
<accession>A0A1C3WFB2</accession>
<feature type="transmembrane region" description="Helical" evidence="8">
    <location>
        <begin position="94"/>
        <end position="112"/>
    </location>
</feature>